<keyword evidence="1" id="KW-1133">Transmembrane helix</keyword>
<reference evidence="2 3" key="1">
    <citation type="submission" date="2017-06" db="EMBL/GenBank/DDBJ databases">
        <title>Azoarcus.</title>
        <authorList>
            <person name="Woo J.-H."/>
            <person name="Kim H.-S."/>
        </authorList>
    </citation>
    <scope>NUCLEOTIDE SEQUENCE [LARGE SCALE GENOMIC DNA]</scope>
    <source>
        <strain evidence="2 3">TSPY31</strain>
    </source>
</reference>
<keyword evidence="1" id="KW-0812">Transmembrane</keyword>
<dbReference type="EMBL" id="CP022187">
    <property type="protein sequence ID" value="AWI76220.1"/>
    <property type="molecule type" value="Genomic_DNA"/>
</dbReference>
<feature type="transmembrane region" description="Helical" evidence="1">
    <location>
        <begin position="236"/>
        <end position="257"/>
    </location>
</feature>
<gene>
    <name evidence="2" type="ORF">CEW83_14180</name>
</gene>
<feature type="transmembrane region" description="Helical" evidence="1">
    <location>
        <begin position="208"/>
        <end position="230"/>
    </location>
</feature>
<evidence type="ECO:0000313" key="2">
    <source>
        <dbReference type="EMBL" id="AWI76220.1"/>
    </source>
</evidence>
<organism evidence="2 3">
    <name type="scientific">Parazoarcus communis</name>
    <dbReference type="NCBI Taxonomy" id="41977"/>
    <lineage>
        <taxon>Bacteria</taxon>
        <taxon>Pseudomonadati</taxon>
        <taxon>Pseudomonadota</taxon>
        <taxon>Betaproteobacteria</taxon>
        <taxon>Rhodocyclales</taxon>
        <taxon>Zoogloeaceae</taxon>
        <taxon>Parazoarcus</taxon>
    </lineage>
</organism>
<sequence length="359" mass="41041">MSDLSDGAVETAEPSPAELVRYAGWFQRFIDPDRNADYRGVPWDVFRGLLIQHSADWKDGTPANPVATKELWSSVVEGRGESAAAVDGSKARKRLNDHWSELETMFRELVGRFSAGAVKEGFDGLLWPVKDRSPGGRSATYRLEWRPVGATVEQPTLPATYSELPFVLRYHEDKSSLRFSWLGRLFFLPLFFRRQSERAVRVDGRRRYVPVLALGMLALMTGLLLLLALATTTSSGLNWTLMLMSAVFYWVLLHPLARLYDRKIIMASPLFYPFKERDCQVELTWDDDAAENNRTYGYNLRLVRYAAECPLCGAKVWVNDGKLEFFDRLVGRCTDEPGEHVFSFDHQLLSGYWLRAPRR</sequence>
<accession>A0A2U8GRW0</accession>
<keyword evidence="3" id="KW-1185">Reference proteome</keyword>
<proteinExistence type="predicted"/>
<evidence type="ECO:0000313" key="3">
    <source>
        <dbReference type="Proteomes" id="UP000244930"/>
    </source>
</evidence>
<dbReference type="KEGG" id="acom:CEW83_14180"/>
<keyword evidence="1" id="KW-0472">Membrane</keyword>
<evidence type="ECO:0000256" key="1">
    <source>
        <dbReference type="SAM" id="Phobius"/>
    </source>
</evidence>
<protein>
    <submittedName>
        <fullName evidence="2">Uncharacterized protein</fullName>
    </submittedName>
</protein>
<dbReference type="AlphaFoldDB" id="A0A2U8GRW0"/>
<dbReference type="Proteomes" id="UP000244930">
    <property type="component" value="Chromosome"/>
</dbReference>
<name>A0A2U8GRW0_9RHOO</name>
<dbReference type="RefSeq" id="WP_108949922.1">
    <property type="nucleotide sequence ID" value="NZ_CP022187.1"/>
</dbReference>